<evidence type="ECO:0000259" key="1">
    <source>
        <dbReference type="Pfam" id="PF00963"/>
    </source>
</evidence>
<keyword evidence="3" id="KW-1185">Reference proteome</keyword>
<dbReference type="Proteomes" id="UP001519887">
    <property type="component" value="Unassembled WGS sequence"/>
</dbReference>
<name>A0ABS7CET8_9BACL</name>
<gene>
    <name evidence="2" type="ORF">K0U00_35760</name>
</gene>
<evidence type="ECO:0000313" key="3">
    <source>
        <dbReference type="Proteomes" id="UP001519887"/>
    </source>
</evidence>
<protein>
    <recommendedName>
        <fullName evidence="1">Cohesin domain-containing protein</fullName>
    </recommendedName>
</protein>
<dbReference type="InterPro" id="IPR008965">
    <property type="entry name" value="CBM2/CBM3_carb-bd_dom_sf"/>
</dbReference>
<proteinExistence type="predicted"/>
<dbReference type="InterPro" id="IPR036439">
    <property type="entry name" value="Dockerin_dom_sf"/>
</dbReference>
<dbReference type="Pfam" id="PF00963">
    <property type="entry name" value="Cohesin"/>
    <property type="match status" value="1"/>
</dbReference>
<dbReference type="Gene3D" id="2.60.40.680">
    <property type="match status" value="1"/>
</dbReference>
<feature type="domain" description="Cohesin" evidence="1">
    <location>
        <begin position="18"/>
        <end position="128"/>
    </location>
</feature>
<dbReference type="EMBL" id="JAHZIK010001638">
    <property type="protein sequence ID" value="MBW7459426.1"/>
    <property type="molecule type" value="Genomic_DNA"/>
</dbReference>
<dbReference type="SUPFAM" id="SSF49384">
    <property type="entry name" value="Carbohydrate-binding domain"/>
    <property type="match status" value="1"/>
</dbReference>
<dbReference type="Gene3D" id="1.10.1330.10">
    <property type="entry name" value="Dockerin domain"/>
    <property type="match status" value="1"/>
</dbReference>
<dbReference type="InterPro" id="IPR002102">
    <property type="entry name" value="Cohesin_dom"/>
</dbReference>
<comment type="caution">
    <text evidence="2">The sequence shown here is derived from an EMBL/GenBank/DDBJ whole genome shotgun (WGS) entry which is preliminary data.</text>
</comment>
<feature type="non-terminal residue" evidence="2">
    <location>
        <position position="1"/>
    </location>
</feature>
<reference evidence="2 3" key="1">
    <citation type="submission" date="2021-07" db="EMBL/GenBank/DDBJ databases">
        <title>Paenibacillus radiodurans sp. nov., isolated from the southeastern edge of Tengger Desert.</title>
        <authorList>
            <person name="Zhang G."/>
        </authorList>
    </citation>
    <scope>NUCLEOTIDE SEQUENCE [LARGE SCALE GENOMIC DNA]</scope>
    <source>
        <strain evidence="2 3">CCM 7311</strain>
    </source>
</reference>
<accession>A0ABS7CET8</accession>
<dbReference type="CDD" id="cd08547">
    <property type="entry name" value="Type_II_cohesin"/>
    <property type="match status" value="1"/>
</dbReference>
<evidence type="ECO:0000313" key="2">
    <source>
        <dbReference type="EMBL" id="MBW7459426.1"/>
    </source>
</evidence>
<sequence>TTEPAPAQGLVMEVTPSKDIVEHGEGFDLVISAMEVSGLYGYDLSVTFDPEAYEIVSIAPTAEFKGNSTPYFNQTVSGGRIRIVSTLLGEPEGRTGDVPLVAITFKAKDVHAKNAFTLKKGSTIADENDQLFALGEDVASYNVIVSADVIGNDGVQINDLTIVAKAFGDPAKYDPKYDMNLDGLIDIYDIAYVADKLLAR</sequence>
<organism evidence="2 3">
    <name type="scientific">Paenibacillus sepulcri</name>
    <dbReference type="NCBI Taxonomy" id="359917"/>
    <lineage>
        <taxon>Bacteria</taxon>
        <taxon>Bacillati</taxon>
        <taxon>Bacillota</taxon>
        <taxon>Bacilli</taxon>
        <taxon>Bacillales</taxon>
        <taxon>Paenibacillaceae</taxon>
        <taxon>Paenibacillus</taxon>
    </lineage>
</organism>